<dbReference type="InterPro" id="IPR036097">
    <property type="entry name" value="HisK_dim/P_sf"/>
</dbReference>
<dbReference type="InterPro" id="IPR005467">
    <property type="entry name" value="His_kinase_dom"/>
</dbReference>
<protein>
    <recommendedName>
        <fullName evidence="2">histidine kinase</fullName>
        <ecNumber evidence="2">2.7.13.3</ecNumber>
    </recommendedName>
</protein>
<dbReference type="PROSITE" id="PS50109">
    <property type="entry name" value="HIS_KIN"/>
    <property type="match status" value="1"/>
</dbReference>
<comment type="catalytic activity">
    <reaction evidence="1">
        <text>ATP + protein L-histidine = ADP + protein N-phospho-L-histidine.</text>
        <dbReference type="EC" id="2.7.13.3"/>
    </reaction>
</comment>
<dbReference type="SMART" id="SM00387">
    <property type="entry name" value="HATPase_c"/>
    <property type="match status" value="1"/>
</dbReference>
<keyword evidence="3" id="KW-0597">Phosphoprotein</keyword>
<evidence type="ECO:0000259" key="7">
    <source>
        <dbReference type="PROSITE" id="PS50109"/>
    </source>
</evidence>
<evidence type="ECO:0000313" key="9">
    <source>
        <dbReference type="Proteomes" id="UP000179227"/>
    </source>
</evidence>
<dbReference type="EMBL" id="MFBS01000027">
    <property type="protein sequence ID" value="OGE09064.1"/>
    <property type="molecule type" value="Genomic_DNA"/>
</dbReference>
<sequence>MGFLNVFRHKISSTTPKTKETIQSLWKLEKIILDSLDFHTVVQKISDSVLTELGYLDLGYRIIVLTLADKNRNVLNRVSLSQTPEAAKAQEASAIPFHKIDIPLDANDNLLIKTLNDKKPYVTKFWPDIFKPILTEQQALRNQAAAGIKTSMLFPVIVRDIAIGVLIFSMVKDEKDVTENEYDLIKGYTDVVGLAVQNAKLYTSLEETKKKLEFANTRLKELDKLKDDFVSVASHELRTPMTAIKSYIWMALNKYGAIPIRSAIDTKSAKSKYKLPEDLQKYMSRAYISVERLINLVNDMLNISRIESGRITLRLTQTDIVQLAHEVKDEVLTKAAEKNITINIKTNLVHRVLADRDKIHEVYLNLIGNSLKFTPSGGTITISFSEKESFIYTSITDTGSGINKKDLPRLFTKFGRLDDSYVAAAESGGTGLGLFITKSLIDIHKGTISAQSQGTGQGSTFTFSLPIAGTIAAQTLKKNAPRETTDTKELEKTSINFV</sequence>
<dbReference type="Gene3D" id="3.30.450.40">
    <property type="match status" value="1"/>
</dbReference>
<dbReference type="InterPro" id="IPR050736">
    <property type="entry name" value="Sensor_HK_Regulatory"/>
</dbReference>
<evidence type="ECO:0000256" key="5">
    <source>
        <dbReference type="ARBA" id="ARBA00022777"/>
    </source>
</evidence>
<evidence type="ECO:0000313" key="8">
    <source>
        <dbReference type="EMBL" id="OGE09064.1"/>
    </source>
</evidence>
<dbReference type="InterPro" id="IPR004358">
    <property type="entry name" value="Sig_transdc_His_kin-like_C"/>
</dbReference>
<name>A0A1F5HY14_9BACT</name>
<dbReference type="Pfam" id="PF00512">
    <property type="entry name" value="HisKA"/>
    <property type="match status" value="1"/>
</dbReference>
<dbReference type="PANTHER" id="PTHR43711:SF31">
    <property type="entry name" value="HISTIDINE KINASE"/>
    <property type="match status" value="1"/>
</dbReference>
<dbReference type="EC" id="2.7.13.3" evidence="2"/>
<dbReference type="STRING" id="1797729.A3A60_02820"/>
<dbReference type="SMART" id="SM00388">
    <property type="entry name" value="HisKA"/>
    <property type="match status" value="1"/>
</dbReference>
<dbReference type="InterPro" id="IPR036890">
    <property type="entry name" value="HATPase_C_sf"/>
</dbReference>
<dbReference type="InterPro" id="IPR003594">
    <property type="entry name" value="HATPase_dom"/>
</dbReference>
<proteinExistence type="predicted"/>
<dbReference type="Gene3D" id="1.10.287.130">
    <property type="match status" value="1"/>
</dbReference>
<evidence type="ECO:0000256" key="6">
    <source>
        <dbReference type="ARBA" id="ARBA00023012"/>
    </source>
</evidence>
<dbReference type="SUPFAM" id="SSF47384">
    <property type="entry name" value="Homodimeric domain of signal transducing histidine kinase"/>
    <property type="match status" value="1"/>
</dbReference>
<dbReference type="AlphaFoldDB" id="A0A1F5HY14"/>
<reference evidence="8 9" key="1">
    <citation type="journal article" date="2016" name="Nat. Commun.">
        <title>Thousands of microbial genomes shed light on interconnected biogeochemical processes in an aquifer system.</title>
        <authorList>
            <person name="Anantharaman K."/>
            <person name="Brown C.T."/>
            <person name="Hug L.A."/>
            <person name="Sharon I."/>
            <person name="Castelle C.J."/>
            <person name="Probst A.J."/>
            <person name="Thomas B.C."/>
            <person name="Singh A."/>
            <person name="Wilkins M.J."/>
            <person name="Karaoz U."/>
            <person name="Brodie E.L."/>
            <person name="Williams K.H."/>
            <person name="Hubbard S.S."/>
            <person name="Banfield J.F."/>
        </authorList>
    </citation>
    <scope>NUCLEOTIDE SEQUENCE [LARGE SCALE GENOMIC DNA]</scope>
</reference>
<dbReference type="Gene3D" id="3.30.565.10">
    <property type="entry name" value="Histidine kinase-like ATPase, C-terminal domain"/>
    <property type="match status" value="1"/>
</dbReference>
<evidence type="ECO:0000256" key="4">
    <source>
        <dbReference type="ARBA" id="ARBA00022679"/>
    </source>
</evidence>
<evidence type="ECO:0000256" key="3">
    <source>
        <dbReference type="ARBA" id="ARBA00022553"/>
    </source>
</evidence>
<accession>A0A1F5HY14</accession>
<evidence type="ECO:0000256" key="1">
    <source>
        <dbReference type="ARBA" id="ARBA00000085"/>
    </source>
</evidence>
<keyword evidence="4" id="KW-0808">Transferase</keyword>
<dbReference type="InterPro" id="IPR003661">
    <property type="entry name" value="HisK_dim/P_dom"/>
</dbReference>
<feature type="domain" description="Histidine kinase" evidence="7">
    <location>
        <begin position="232"/>
        <end position="469"/>
    </location>
</feature>
<keyword evidence="5" id="KW-0418">Kinase</keyword>
<dbReference type="Pfam" id="PF02518">
    <property type="entry name" value="HATPase_c"/>
    <property type="match status" value="1"/>
</dbReference>
<dbReference type="CDD" id="cd00082">
    <property type="entry name" value="HisKA"/>
    <property type="match status" value="1"/>
</dbReference>
<dbReference type="GO" id="GO:0000155">
    <property type="term" value="F:phosphorelay sensor kinase activity"/>
    <property type="evidence" value="ECO:0007669"/>
    <property type="project" value="InterPro"/>
</dbReference>
<dbReference type="Proteomes" id="UP000179227">
    <property type="component" value="Unassembled WGS sequence"/>
</dbReference>
<dbReference type="PANTHER" id="PTHR43711">
    <property type="entry name" value="TWO-COMPONENT HISTIDINE KINASE"/>
    <property type="match status" value="1"/>
</dbReference>
<dbReference type="InterPro" id="IPR029016">
    <property type="entry name" value="GAF-like_dom_sf"/>
</dbReference>
<evidence type="ECO:0000256" key="2">
    <source>
        <dbReference type="ARBA" id="ARBA00012438"/>
    </source>
</evidence>
<dbReference type="FunFam" id="3.30.565.10:FF:000006">
    <property type="entry name" value="Sensor histidine kinase WalK"/>
    <property type="match status" value="1"/>
</dbReference>
<gene>
    <name evidence="8" type="ORF">A3A60_02820</name>
</gene>
<dbReference type="SUPFAM" id="SSF55781">
    <property type="entry name" value="GAF domain-like"/>
    <property type="match status" value="1"/>
</dbReference>
<comment type="caution">
    <text evidence="8">The sequence shown here is derived from an EMBL/GenBank/DDBJ whole genome shotgun (WGS) entry which is preliminary data.</text>
</comment>
<dbReference type="SUPFAM" id="SSF55874">
    <property type="entry name" value="ATPase domain of HSP90 chaperone/DNA topoisomerase II/histidine kinase"/>
    <property type="match status" value="1"/>
</dbReference>
<organism evidence="8 9">
    <name type="scientific">Candidatus Curtissbacteria bacterium RIFCSPLOWO2_01_FULL_42_26</name>
    <dbReference type="NCBI Taxonomy" id="1797729"/>
    <lineage>
        <taxon>Bacteria</taxon>
        <taxon>Candidatus Curtissiibacteriota</taxon>
    </lineage>
</organism>
<keyword evidence="6" id="KW-0902">Two-component regulatory system</keyword>
<dbReference type="PRINTS" id="PR00344">
    <property type="entry name" value="BCTRLSENSOR"/>
</dbReference>